<dbReference type="EMBL" id="BGPR01000493">
    <property type="protein sequence ID" value="GBM23171.1"/>
    <property type="molecule type" value="Genomic_DNA"/>
</dbReference>
<organism evidence="1 2">
    <name type="scientific">Araneus ventricosus</name>
    <name type="common">Orbweaver spider</name>
    <name type="synonym">Epeira ventricosa</name>
    <dbReference type="NCBI Taxonomy" id="182803"/>
    <lineage>
        <taxon>Eukaryota</taxon>
        <taxon>Metazoa</taxon>
        <taxon>Ecdysozoa</taxon>
        <taxon>Arthropoda</taxon>
        <taxon>Chelicerata</taxon>
        <taxon>Arachnida</taxon>
        <taxon>Araneae</taxon>
        <taxon>Araneomorphae</taxon>
        <taxon>Entelegynae</taxon>
        <taxon>Araneoidea</taxon>
        <taxon>Araneidae</taxon>
        <taxon>Araneus</taxon>
    </lineage>
</organism>
<sequence>MKLRIQDSQLIAVIHHRDYYSQGLTKGLLRMSKRYRGRYLTARLCRALNSGKNPQKGYYYSIPQLTKGASLATDLAKITGPINARFIKVQIPQTNTTE</sequence>
<evidence type="ECO:0000313" key="2">
    <source>
        <dbReference type="Proteomes" id="UP000499080"/>
    </source>
</evidence>
<dbReference type="Proteomes" id="UP000499080">
    <property type="component" value="Unassembled WGS sequence"/>
</dbReference>
<dbReference type="AlphaFoldDB" id="A0A4Y2E2I1"/>
<evidence type="ECO:0000313" key="1">
    <source>
        <dbReference type="EMBL" id="GBM23171.1"/>
    </source>
</evidence>
<comment type="caution">
    <text evidence="1">The sequence shown here is derived from an EMBL/GenBank/DDBJ whole genome shotgun (WGS) entry which is preliminary data.</text>
</comment>
<accession>A0A4Y2E2I1</accession>
<gene>
    <name evidence="1" type="ORF">AVEN_147086_1</name>
</gene>
<name>A0A4Y2E2I1_ARAVE</name>
<protein>
    <submittedName>
        <fullName evidence="1">Uncharacterized protein</fullName>
    </submittedName>
</protein>
<reference evidence="1 2" key="1">
    <citation type="journal article" date="2019" name="Sci. Rep.">
        <title>Orb-weaving spider Araneus ventricosus genome elucidates the spidroin gene catalogue.</title>
        <authorList>
            <person name="Kono N."/>
            <person name="Nakamura H."/>
            <person name="Ohtoshi R."/>
            <person name="Moran D.A.P."/>
            <person name="Shinohara A."/>
            <person name="Yoshida Y."/>
            <person name="Fujiwara M."/>
            <person name="Mori M."/>
            <person name="Tomita M."/>
            <person name="Arakawa K."/>
        </authorList>
    </citation>
    <scope>NUCLEOTIDE SEQUENCE [LARGE SCALE GENOMIC DNA]</scope>
</reference>
<keyword evidence="2" id="KW-1185">Reference proteome</keyword>
<proteinExistence type="predicted"/>